<dbReference type="InterPro" id="IPR003439">
    <property type="entry name" value="ABC_transporter-like_ATP-bd"/>
</dbReference>
<dbReference type="AlphaFoldDB" id="A0A084U9K7"/>
<gene>
    <name evidence="8" type="ORF">EL18_00660</name>
</gene>
<dbReference type="SUPFAM" id="SSF52540">
    <property type="entry name" value="P-loop containing nucleoside triphosphate hydrolases"/>
    <property type="match status" value="1"/>
</dbReference>
<keyword evidence="2" id="KW-0813">Transport</keyword>
<dbReference type="RefSeq" id="WP_152552946.1">
    <property type="nucleotide sequence ID" value="NZ_JMQM01000001.1"/>
</dbReference>
<dbReference type="Proteomes" id="UP000053675">
    <property type="component" value="Unassembled WGS sequence"/>
</dbReference>
<keyword evidence="9" id="KW-1185">Reference proteome</keyword>
<evidence type="ECO:0000256" key="6">
    <source>
        <dbReference type="ARBA" id="ARBA00037066"/>
    </source>
</evidence>
<dbReference type="InterPro" id="IPR027417">
    <property type="entry name" value="P-loop_NTPase"/>
</dbReference>
<evidence type="ECO:0000256" key="1">
    <source>
        <dbReference type="ARBA" id="ARBA00005417"/>
    </source>
</evidence>
<dbReference type="eggNOG" id="COG1120">
    <property type="taxonomic scope" value="Bacteria"/>
</dbReference>
<organism evidence="8 9">
    <name type="scientific">Nitratireductor basaltis</name>
    <dbReference type="NCBI Taxonomy" id="472175"/>
    <lineage>
        <taxon>Bacteria</taxon>
        <taxon>Pseudomonadati</taxon>
        <taxon>Pseudomonadota</taxon>
        <taxon>Alphaproteobacteria</taxon>
        <taxon>Hyphomicrobiales</taxon>
        <taxon>Phyllobacteriaceae</taxon>
        <taxon>Nitratireductor</taxon>
    </lineage>
</organism>
<comment type="function">
    <text evidence="6">Part of the ABC transporter complex HmuTUV involved in hemin import. Responsible for energy coupling to the transport system.</text>
</comment>
<dbReference type="PROSITE" id="PS50893">
    <property type="entry name" value="ABC_TRANSPORTER_2"/>
    <property type="match status" value="1"/>
</dbReference>
<proteinExistence type="inferred from homology"/>
<name>A0A084U9K7_9HYPH</name>
<dbReference type="PANTHER" id="PTHR42794">
    <property type="entry name" value="HEMIN IMPORT ATP-BINDING PROTEIN HMUV"/>
    <property type="match status" value="1"/>
</dbReference>
<dbReference type="Gene3D" id="3.40.50.300">
    <property type="entry name" value="P-loop containing nucleotide triphosphate hydrolases"/>
    <property type="match status" value="1"/>
</dbReference>
<evidence type="ECO:0000256" key="2">
    <source>
        <dbReference type="ARBA" id="ARBA00022448"/>
    </source>
</evidence>
<evidence type="ECO:0000256" key="3">
    <source>
        <dbReference type="ARBA" id="ARBA00022741"/>
    </source>
</evidence>
<comment type="caution">
    <text evidence="8">The sequence shown here is derived from an EMBL/GenBank/DDBJ whole genome shotgun (WGS) entry which is preliminary data.</text>
</comment>
<dbReference type="GO" id="GO:0016887">
    <property type="term" value="F:ATP hydrolysis activity"/>
    <property type="evidence" value="ECO:0007669"/>
    <property type="project" value="InterPro"/>
</dbReference>
<evidence type="ECO:0000256" key="5">
    <source>
        <dbReference type="ARBA" id="ARBA00022967"/>
    </source>
</evidence>
<dbReference type="Pfam" id="PF00005">
    <property type="entry name" value="ABC_tran"/>
    <property type="match status" value="1"/>
</dbReference>
<sequence length="257" mass="27793">MILDIRKLSVTLSRHKVLDDISLDIAAGEVIGLLGPNGAGKSTLMRAAAQLQDYDGTIVVEGRNAASLSANAMARLIAYLPQTRTIGWRITVRDLVGLGRLPFRSYGTSLNQGDREAIDMALRLTDTTHLADRIASELSGGEQARVLTARAVAQTTPLLVADEPASGLDPAHQILLMQALRRLATQKRAVLVSLHDLTLAARWCDRIVLLDQGRLAAQGRPAEILTRERLASVYGIQTHIEQTESGLILSPTGLVER</sequence>
<dbReference type="STRING" id="472175.EL18_00660"/>
<comment type="similarity">
    <text evidence="1">Belongs to the ABC transporter superfamily.</text>
</comment>
<dbReference type="OrthoDB" id="9805601at2"/>
<evidence type="ECO:0000313" key="9">
    <source>
        <dbReference type="Proteomes" id="UP000053675"/>
    </source>
</evidence>
<dbReference type="CDD" id="cd03214">
    <property type="entry name" value="ABC_Iron-Siderophores_B12_Hemin"/>
    <property type="match status" value="1"/>
</dbReference>
<keyword evidence="5" id="KW-1278">Translocase</keyword>
<dbReference type="InterPro" id="IPR003593">
    <property type="entry name" value="AAA+_ATPase"/>
</dbReference>
<dbReference type="EMBL" id="JMQM01000001">
    <property type="protein sequence ID" value="KFB09643.1"/>
    <property type="molecule type" value="Genomic_DNA"/>
</dbReference>
<accession>A0A084U9K7</accession>
<dbReference type="PATRIC" id="fig|472175.3.peg.675"/>
<keyword evidence="4" id="KW-0067">ATP-binding</keyword>
<reference evidence="8 9" key="1">
    <citation type="submission" date="2014-05" db="EMBL/GenBank/DDBJ databases">
        <title>Draft Genome Sequence of Nitratireductor basaltis Strain UMTGB225, A Marine Bacterium Isolated from Green Barrel Tunicate.</title>
        <authorList>
            <person name="Gan H.Y."/>
        </authorList>
    </citation>
    <scope>NUCLEOTIDE SEQUENCE [LARGE SCALE GENOMIC DNA]</scope>
    <source>
        <strain evidence="8 9">UMTGB225</strain>
    </source>
</reference>
<dbReference type="PANTHER" id="PTHR42794:SF1">
    <property type="entry name" value="HEMIN IMPORT ATP-BINDING PROTEIN HMUV"/>
    <property type="match status" value="1"/>
</dbReference>
<dbReference type="SMART" id="SM00382">
    <property type="entry name" value="AAA"/>
    <property type="match status" value="1"/>
</dbReference>
<keyword evidence="3" id="KW-0547">Nucleotide-binding</keyword>
<evidence type="ECO:0000259" key="7">
    <source>
        <dbReference type="PROSITE" id="PS50893"/>
    </source>
</evidence>
<protein>
    <submittedName>
        <fullName evidence="8">ABC transporter</fullName>
    </submittedName>
</protein>
<feature type="domain" description="ABC transporter" evidence="7">
    <location>
        <begin position="3"/>
        <end position="237"/>
    </location>
</feature>
<dbReference type="FunFam" id="3.40.50.300:FF:000134">
    <property type="entry name" value="Iron-enterobactin ABC transporter ATP-binding protein"/>
    <property type="match status" value="1"/>
</dbReference>
<evidence type="ECO:0000256" key="4">
    <source>
        <dbReference type="ARBA" id="ARBA00022840"/>
    </source>
</evidence>
<dbReference type="GO" id="GO:0005524">
    <property type="term" value="F:ATP binding"/>
    <property type="evidence" value="ECO:0007669"/>
    <property type="project" value="UniProtKB-KW"/>
</dbReference>
<evidence type="ECO:0000313" key="8">
    <source>
        <dbReference type="EMBL" id="KFB09643.1"/>
    </source>
</evidence>